<evidence type="ECO:0000256" key="2">
    <source>
        <dbReference type="SAM" id="SignalP"/>
    </source>
</evidence>
<accession>A0ABW8LWV2</accession>
<evidence type="ECO:0000313" key="3">
    <source>
        <dbReference type="EMBL" id="MFK4270391.1"/>
    </source>
</evidence>
<keyword evidence="2" id="KW-0732">Signal</keyword>
<proteinExistence type="predicted"/>
<organism evidence="3 4">
    <name type="scientific">Streptomyces milbemycinicus</name>
    <dbReference type="NCBI Taxonomy" id="476552"/>
    <lineage>
        <taxon>Bacteria</taxon>
        <taxon>Bacillati</taxon>
        <taxon>Actinomycetota</taxon>
        <taxon>Actinomycetes</taxon>
        <taxon>Kitasatosporales</taxon>
        <taxon>Streptomycetaceae</taxon>
        <taxon>Streptomyces</taxon>
    </lineage>
</organism>
<feature type="region of interest" description="Disordered" evidence="1">
    <location>
        <begin position="108"/>
        <end position="130"/>
    </location>
</feature>
<dbReference type="Proteomes" id="UP001620295">
    <property type="component" value="Unassembled WGS sequence"/>
</dbReference>
<feature type="signal peptide" evidence="2">
    <location>
        <begin position="1"/>
        <end position="18"/>
    </location>
</feature>
<evidence type="ECO:0000313" key="4">
    <source>
        <dbReference type="Proteomes" id="UP001620295"/>
    </source>
</evidence>
<feature type="compositionally biased region" description="Basic residues" evidence="1">
    <location>
        <begin position="116"/>
        <end position="130"/>
    </location>
</feature>
<gene>
    <name evidence="3" type="ORF">ACI2L5_36495</name>
</gene>
<reference evidence="3 4" key="1">
    <citation type="submission" date="2024-11" db="EMBL/GenBank/DDBJ databases">
        <title>The Natural Products Discovery Center: Release of the First 8490 Sequenced Strains for Exploring Actinobacteria Biosynthetic Diversity.</title>
        <authorList>
            <person name="Kalkreuter E."/>
            <person name="Kautsar S.A."/>
            <person name="Yang D."/>
            <person name="Bader C.D."/>
            <person name="Teijaro C.N."/>
            <person name="Fluegel L."/>
            <person name="Davis C.M."/>
            <person name="Simpson J.R."/>
            <person name="Lauterbach L."/>
            <person name="Steele A.D."/>
            <person name="Gui C."/>
            <person name="Meng S."/>
            <person name="Li G."/>
            <person name="Viehrig K."/>
            <person name="Ye F."/>
            <person name="Su P."/>
            <person name="Kiefer A.F."/>
            <person name="Nichols A."/>
            <person name="Cepeda A.J."/>
            <person name="Yan W."/>
            <person name="Fan B."/>
            <person name="Jiang Y."/>
            <person name="Adhikari A."/>
            <person name="Zheng C.-J."/>
            <person name="Schuster L."/>
            <person name="Cowan T.M."/>
            <person name="Smanski M.J."/>
            <person name="Chevrette M.G."/>
            <person name="De Carvalho L.P.S."/>
            <person name="Shen B."/>
        </authorList>
    </citation>
    <scope>NUCLEOTIDE SEQUENCE [LARGE SCALE GENOMIC DNA]</scope>
    <source>
        <strain evidence="3 4">NPDC020863</strain>
    </source>
</reference>
<sequence>MAAAAGAMVIGTTGAASAYGFGPLVGSSGGVQANSCDTQTGTTLITGAAAPTGDTSIGSDCINFTNSGSVFQANDCDTATGTTTNTGGAAPTGDIAIGSKCANIALQNNVREHNNKGKKSKKSNRRGHSY</sequence>
<name>A0ABW8LWV2_9ACTN</name>
<evidence type="ECO:0000256" key="1">
    <source>
        <dbReference type="SAM" id="MobiDB-lite"/>
    </source>
</evidence>
<dbReference type="RefSeq" id="WP_358638977.1">
    <property type="nucleotide sequence ID" value="NZ_JBFAEV010000014.1"/>
</dbReference>
<keyword evidence="4" id="KW-1185">Reference proteome</keyword>
<protein>
    <submittedName>
        <fullName evidence="3">Uncharacterized protein</fullName>
    </submittedName>
</protein>
<dbReference type="EMBL" id="JBJDQH010000013">
    <property type="protein sequence ID" value="MFK4270391.1"/>
    <property type="molecule type" value="Genomic_DNA"/>
</dbReference>
<comment type="caution">
    <text evidence="3">The sequence shown here is derived from an EMBL/GenBank/DDBJ whole genome shotgun (WGS) entry which is preliminary data.</text>
</comment>
<feature type="chain" id="PRO_5046049032" evidence="2">
    <location>
        <begin position="19"/>
        <end position="130"/>
    </location>
</feature>